<dbReference type="Proteomes" id="UP000639606">
    <property type="component" value="Unassembled WGS sequence"/>
</dbReference>
<protein>
    <submittedName>
        <fullName evidence="2">Uncharacterized protein</fullName>
    </submittedName>
</protein>
<reference evidence="2" key="2">
    <citation type="submission" date="2020-09" db="EMBL/GenBank/DDBJ databases">
        <authorList>
            <person name="Sun Q."/>
            <person name="Ohkuma M."/>
        </authorList>
    </citation>
    <scope>NUCLEOTIDE SEQUENCE</scope>
    <source>
        <strain evidence="2">JCM 3313</strain>
    </source>
</reference>
<evidence type="ECO:0000313" key="3">
    <source>
        <dbReference type="Proteomes" id="UP000639606"/>
    </source>
</evidence>
<feature type="compositionally biased region" description="Polar residues" evidence="1">
    <location>
        <begin position="80"/>
        <end position="89"/>
    </location>
</feature>
<keyword evidence="3" id="KW-1185">Reference proteome</keyword>
<evidence type="ECO:0000256" key="1">
    <source>
        <dbReference type="SAM" id="MobiDB-lite"/>
    </source>
</evidence>
<proteinExistence type="predicted"/>
<reference evidence="2" key="1">
    <citation type="journal article" date="2014" name="Int. J. Syst. Evol. Microbiol.">
        <title>Complete genome sequence of Corynebacterium casei LMG S-19264T (=DSM 44701T), isolated from a smear-ripened cheese.</title>
        <authorList>
            <consortium name="US DOE Joint Genome Institute (JGI-PGF)"/>
            <person name="Walter F."/>
            <person name="Albersmeier A."/>
            <person name="Kalinowski J."/>
            <person name="Ruckert C."/>
        </authorList>
    </citation>
    <scope>NUCLEOTIDE SEQUENCE</scope>
    <source>
        <strain evidence="2">JCM 3313</strain>
    </source>
</reference>
<gene>
    <name evidence="2" type="ORF">GCM10010185_05280</name>
</gene>
<dbReference type="RefSeq" id="WP_189221391.1">
    <property type="nucleotide sequence ID" value="NZ_BMRG01000001.1"/>
</dbReference>
<accession>A0A918AGM2</accession>
<evidence type="ECO:0000313" key="2">
    <source>
        <dbReference type="EMBL" id="GGP36976.1"/>
    </source>
</evidence>
<dbReference type="EMBL" id="BMRG01000001">
    <property type="protein sequence ID" value="GGP36976.1"/>
    <property type="molecule type" value="Genomic_DNA"/>
</dbReference>
<sequence>MSNGNTVRLVQPAPAVDPAATVSLTQPIAVPGAAAAVPPVSPVPPGVASDPSPTVSLAQPGAVPEAAVPVPQNPLPQTPVVESNPTVTLTLPGASAGVPGPSASAPDPSTAVPDPSTTVPDPSTTVTLPQSAAPALDTATPATAPTTAPATAPAAAPEGNFTDSAQADLQKATTALDAVDKQQVKLAMDRQSVDELVKLIAQARDVVNSVHAKAVNELDVELKFGDNWVGRSISKRLHEVAVGDEQSAVAVIGDFLHVLFEIEETIRKAARNLEDADDEAVHAVTNAGRGQG</sequence>
<feature type="region of interest" description="Disordered" evidence="1">
    <location>
        <begin position="36"/>
        <end position="161"/>
    </location>
</feature>
<feature type="compositionally biased region" description="Low complexity" evidence="1">
    <location>
        <begin position="92"/>
        <end position="157"/>
    </location>
</feature>
<dbReference type="AlphaFoldDB" id="A0A918AGM2"/>
<organism evidence="2 3">
    <name type="scientific">Saccharothrix coeruleofusca</name>
    <dbReference type="NCBI Taxonomy" id="33919"/>
    <lineage>
        <taxon>Bacteria</taxon>
        <taxon>Bacillati</taxon>
        <taxon>Actinomycetota</taxon>
        <taxon>Actinomycetes</taxon>
        <taxon>Pseudonocardiales</taxon>
        <taxon>Pseudonocardiaceae</taxon>
        <taxon>Saccharothrix</taxon>
    </lineage>
</organism>
<comment type="caution">
    <text evidence="2">The sequence shown here is derived from an EMBL/GenBank/DDBJ whole genome shotgun (WGS) entry which is preliminary data.</text>
</comment>
<name>A0A918AGM2_9PSEU</name>